<dbReference type="Gene3D" id="1.10.3130.10">
    <property type="entry name" value="serine acetyltransferase, domain 1"/>
    <property type="match status" value="1"/>
</dbReference>
<dbReference type="InterPro" id="IPR011004">
    <property type="entry name" value="Trimer_LpxA-like_sf"/>
</dbReference>
<dbReference type="InterPro" id="IPR010493">
    <property type="entry name" value="Ser_AcTrfase_N"/>
</dbReference>
<organism evidence="11 12">
    <name type="scientific">Gilvimarinus xylanilyticus</name>
    <dbReference type="NCBI Taxonomy" id="2944139"/>
    <lineage>
        <taxon>Bacteria</taxon>
        <taxon>Pseudomonadati</taxon>
        <taxon>Pseudomonadota</taxon>
        <taxon>Gammaproteobacteria</taxon>
        <taxon>Cellvibrionales</taxon>
        <taxon>Cellvibrionaceae</taxon>
        <taxon>Gilvimarinus</taxon>
    </lineage>
</organism>
<evidence type="ECO:0000259" key="10">
    <source>
        <dbReference type="SMART" id="SM00971"/>
    </source>
</evidence>
<dbReference type="EMBL" id="JAMFTH010000001">
    <property type="protein sequence ID" value="MCP8899231.1"/>
    <property type="molecule type" value="Genomic_DNA"/>
</dbReference>
<keyword evidence="6 11" id="KW-0808">Transferase</keyword>
<evidence type="ECO:0000256" key="5">
    <source>
        <dbReference type="ARBA" id="ARBA00022605"/>
    </source>
</evidence>
<comment type="catalytic activity">
    <reaction evidence="9">
        <text>L-serine + acetyl-CoA = O-acetyl-L-serine + CoA</text>
        <dbReference type="Rhea" id="RHEA:24560"/>
        <dbReference type="ChEBI" id="CHEBI:33384"/>
        <dbReference type="ChEBI" id="CHEBI:57287"/>
        <dbReference type="ChEBI" id="CHEBI:57288"/>
        <dbReference type="ChEBI" id="CHEBI:58340"/>
        <dbReference type="EC" id="2.3.1.30"/>
    </reaction>
</comment>
<evidence type="ECO:0000256" key="7">
    <source>
        <dbReference type="ARBA" id="ARBA00023192"/>
    </source>
</evidence>
<dbReference type="EC" id="2.3.1.30" evidence="3"/>
<evidence type="ECO:0000256" key="4">
    <source>
        <dbReference type="ARBA" id="ARBA00018522"/>
    </source>
</evidence>
<dbReference type="RefSeq" id="WP_253967486.1">
    <property type="nucleotide sequence ID" value="NZ_JAMFTH010000001.1"/>
</dbReference>
<comment type="caution">
    <text evidence="11">The sequence shown here is derived from an EMBL/GenBank/DDBJ whole genome shotgun (WGS) entry which is preliminary data.</text>
</comment>
<dbReference type="PANTHER" id="PTHR42811">
    <property type="entry name" value="SERINE ACETYLTRANSFERASE"/>
    <property type="match status" value="1"/>
</dbReference>
<proteinExistence type="inferred from homology"/>
<keyword evidence="12" id="KW-1185">Reference proteome</keyword>
<dbReference type="NCBIfam" id="TIGR01172">
    <property type="entry name" value="cysE"/>
    <property type="match status" value="1"/>
</dbReference>
<keyword evidence="5" id="KW-0028">Amino-acid biosynthesis</keyword>
<dbReference type="InterPro" id="IPR045304">
    <property type="entry name" value="LbH_SAT"/>
</dbReference>
<comment type="similarity">
    <text evidence="2">Belongs to the transferase hexapeptide repeat family.</text>
</comment>
<evidence type="ECO:0000256" key="2">
    <source>
        <dbReference type="ARBA" id="ARBA00007274"/>
    </source>
</evidence>
<evidence type="ECO:0000256" key="6">
    <source>
        <dbReference type="ARBA" id="ARBA00022679"/>
    </source>
</evidence>
<reference evidence="11" key="2">
    <citation type="submission" date="2023-01" db="EMBL/GenBank/DDBJ databases">
        <title>Gilvimarinus xylanilyticus HB14 isolated from Caulerpa lentillifera aquaculture base in Hainan, China.</title>
        <authorList>
            <person name="Zhang Y.-J."/>
        </authorList>
    </citation>
    <scope>NUCLEOTIDE SEQUENCE</scope>
    <source>
        <strain evidence="11">HB14</strain>
    </source>
</reference>
<dbReference type="Proteomes" id="UP001139319">
    <property type="component" value="Unassembled WGS sequence"/>
</dbReference>
<dbReference type="SMART" id="SM00971">
    <property type="entry name" value="SATase_N"/>
    <property type="match status" value="1"/>
</dbReference>
<evidence type="ECO:0000256" key="3">
    <source>
        <dbReference type="ARBA" id="ARBA00013266"/>
    </source>
</evidence>
<dbReference type="SUPFAM" id="SSF51161">
    <property type="entry name" value="Trimeric LpxA-like enzymes"/>
    <property type="match status" value="1"/>
</dbReference>
<dbReference type="GO" id="GO:0005737">
    <property type="term" value="C:cytoplasm"/>
    <property type="evidence" value="ECO:0007669"/>
    <property type="project" value="InterPro"/>
</dbReference>
<keyword evidence="7" id="KW-0198">Cysteine biosynthesis</keyword>
<evidence type="ECO:0000313" key="12">
    <source>
        <dbReference type="Proteomes" id="UP001139319"/>
    </source>
</evidence>
<dbReference type="Pfam" id="PF06426">
    <property type="entry name" value="SATase_N"/>
    <property type="match status" value="1"/>
</dbReference>
<dbReference type="InterPro" id="IPR005881">
    <property type="entry name" value="Ser_O-AcTrfase"/>
</dbReference>
<dbReference type="CDD" id="cd03354">
    <property type="entry name" value="LbH_SAT"/>
    <property type="match status" value="1"/>
</dbReference>
<dbReference type="AlphaFoldDB" id="A0A9X2KSV6"/>
<name>A0A9X2KSV6_9GAMM</name>
<evidence type="ECO:0000256" key="8">
    <source>
        <dbReference type="ARBA" id="ARBA00023315"/>
    </source>
</evidence>
<feature type="domain" description="Serine acetyltransferase N-terminal" evidence="10">
    <location>
        <begin position="11"/>
        <end position="115"/>
    </location>
</feature>
<comment type="pathway">
    <text evidence="1">Amino-acid biosynthesis; L-cysteine biosynthesis; L-cysteine from L-serine: step 1/2.</text>
</comment>
<accession>A0A9X2KSV6</accession>
<dbReference type="FunFam" id="2.160.10.10:FF:000002">
    <property type="entry name" value="Serine acetyltransferase"/>
    <property type="match status" value="1"/>
</dbReference>
<dbReference type="InterPro" id="IPR042122">
    <property type="entry name" value="Ser_AcTrfase_N_sf"/>
</dbReference>
<evidence type="ECO:0000256" key="1">
    <source>
        <dbReference type="ARBA" id="ARBA00004876"/>
    </source>
</evidence>
<dbReference type="InterPro" id="IPR001451">
    <property type="entry name" value="Hexapep"/>
</dbReference>
<dbReference type="Pfam" id="PF00132">
    <property type="entry name" value="Hexapep"/>
    <property type="match status" value="1"/>
</dbReference>
<evidence type="ECO:0000313" key="11">
    <source>
        <dbReference type="EMBL" id="MCP8899231.1"/>
    </source>
</evidence>
<dbReference type="GO" id="GO:0009001">
    <property type="term" value="F:serine O-acetyltransferase activity"/>
    <property type="evidence" value="ECO:0007669"/>
    <property type="project" value="UniProtKB-EC"/>
</dbReference>
<dbReference type="InterPro" id="IPR053376">
    <property type="entry name" value="Serine_acetyltransferase"/>
</dbReference>
<protein>
    <recommendedName>
        <fullName evidence="4">Serine acetyltransferase</fullName>
        <ecNumber evidence="3">2.3.1.30</ecNumber>
    </recommendedName>
</protein>
<dbReference type="GO" id="GO:0006535">
    <property type="term" value="P:cysteine biosynthetic process from serine"/>
    <property type="evidence" value="ECO:0007669"/>
    <property type="project" value="InterPro"/>
</dbReference>
<evidence type="ECO:0000256" key="9">
    <source>
        <dbReference type="ARBA" id="ARBA00049486"/>
    </source>
</evidence>
<sequence>MPEPVEAPHIIWQTIRQEAQALAQGEPALASFYHASILNHRSLADTISYHLASLLDSQALPAMSLREVFSAAMAADAHIELSLCRDIEAYCERDPACNQYLMPLLYFKGFHALQSYRFAHWLWGQGRHCLALYLQNRISQTFGVDIHPAARIGCGIMIDHATGVVIGETAVVGDDVSMLHAVSLGGSGNSKGDRHPKIGRGVLISAGAKILGNIEIGEYAKIGAGSVVLEAVPPHSTAVGVPAVVIGRAQSSKPAADMNHSID</sequence>
<gene>
    <name evidence="11" type="primary">cysE</name>
    <name evidence="11" type="ORF">M6D89_07980</name>
</gene>
<reference evidence="11" key="1">
    <citation type="submission" date="2022-05" db="EMBL/GenBank/DDBJ databases">
        <authorList>
            <person name="Sun H.-N."/>
        </authorList>
    </citation>
    <scope>NUCLEOTIDE SEQUENCE</scope>
    <source>
        <strain evidence="11">HB14</strain>
    </source>
</reference>
<dbReference type="Gene3D" id="2.160.10.10">
    <property type="entry name" value="Hexapeptide repeat proteins"/>
    <property type="match status" value="1"/>
</dbReference>
<keyword evidence="8 11" id="KW-0012">Acyltransferase</keyword>
<dbReference type="NCBIfam" id="NF041874">
    <property type="entry name" value="EPS_EpsC"/>
    <property type="match status" value="1"/>
</dbReference>